<feature type="compositionally biased region" description="Basic and acidic residues" evidence="1">
    <location>
        <begin position="23"/>
        <end position="39"/>
    </location>
</feature>
<keyword evidence="3" id="KW-1185">Reference proteome</keyword>
<dbReference type="EMBL" id="KZ502946">
    <property type="protein sequence ID" value="PKU70172.1"/>
    <property type="molecule type" value="Genomic_DNA"/>
</dbReference>
<proteinExistence type="predicted"/>
<feature type="region of interest" description="Disordered" evidence="1">
    <location>
        <begin position="1"/>
        <end position="58"/>
    </location>
</feature>
<gene>
    <name evidence="2" type="ORF">MA16_Dca010293</name>
</gene>
<sequence>MRIRAYASNHPAKPTIFSHKTRTRGEAVRERDKAVREGDEAVSAGDKVGRRRRRERNEAEVVSAGNVQASVRSEEQVSDVVALTLTCSNESLNNS</sequence>
<dbReference type="AlphaFoldDB" id="A0A2I0W3D1"/>
<protein>
    <submittedName>
        <fullName evidence="2">Uncharacterized protein</fullName>
    </submittedName>
</protein>
<name>A0A2I0W3D1_9ASPA</name>
<evidence type="ECO:0000313" key="2">
    <source>
        <dbReference type="EMBL" id="PKU70172.1"/>
    </source>
</evidence>
<organism evidence="2 3">
    <name type="scientific">Dendrobium catenatum</name>
    <dbReference type="NCBI Taxonomy" id="906689"/>
    <lineage>
        <taxon>Eukaryota</taxon>
        <taxon>Viridiplantae</taxon>
        <taxon>Streptophyta</taxon>
        <taxon>Embryophyta</taxon>
        <taxon>Tracheophyta</taxon>
        <taxon>Spermatophyta</taxon>
        <taxon>Magnoliopsida</taxon>
        <taxon>Liliopsida</taxon>
        <taxon>Asparagales</taxon>
        <taxon>Orchidaceae</taxon>
        <taxon>Epidendroideae</taxon>
        <taxon>Malaxideae</taxon>
        <taxon>Dendrobiinae</taxon>
        <taxon>Dendrobium</taxon>
    </lineage>
</organism>
<dbReference type="Proteomes" id="UP000233837">
    <property type="component" value="Unassembled WGS sequence"/>
</dbReference>
<reference evidence="2 3" key="2">
    <citation type="journal article" date="2017" name="Nature">
        <title>The Apostasia genome and the evolution of orchids.</title>
        <authorList>
            <person name="Zhang G.Q."/>
            <person name="Liu K.W."/>
            <person name="Li Z."/>
            <person name="Lohaus R."/>
            <person name="Hsiao Y.Y."/>
            <person name="Niu S.C."/>
            <person name="Wang J.Y."/>
            <person name="Lin Y.C."/>
            <person name="Xu Q."/>
            <person name="Chen L.J."/>
            <person name="Yoshida K."/>
            <person name="Fujiwara S."/>
            <person name="Wang Z.W."/>
            <person name="Zhang Y.Q."/>
            <person name="Mitsuda N."/>
            <person name="Wang M."/>
            <person name="Liu G.H."/>
            <person name="Pecoraro L."/>
            <person name="Huang H.X."/>
            <person name="Xiao X.J."/>
            <person name="Lin M."/>
            <person name="Wu X.Y."/>
            <person name="Wu W.L."/>
            <person name="Chen Y.Y."/>
            <person name="Chang S.B."/>
            <person name="Sakamoto S."/>
            <person name="Ohme-Takagi M."/>
            <person name="Yagi M."/>
            <person name="Zeng S.J."/>
            <person name="Shen C.Y."/>
            <person name="Yeh C.M."/>
            <person name="Luo Y.B."/>
            <person name="Tsai W.C."/>
            <person name="Van de Peer Y."/>
            <person name="Liu Z.J."/>
        </authorList>
    </citation>
    <scope>NUCLEOTIDE SEQUENCE [LARGE SCALE GENOMIC DNA]</scope>
    <source>
        <tissue evidence="2">The whole plant</tissue>
    </source>
</reference>
<accession>A0A2I0W3D1</accession>
<evidence type="ECO:0000256" key="1">
    <source>
        <dbReference type="SAM" id="MobiDB-lite"/>
    </source>
</evidence>
<reference evidence="2 3" key="1">
    <citation type="journal article" date="2016" name="Sci. Rep.">
        <title>The Dendrobium catenatum Lindl. genome sequence provides insights into polysaccharide synthase, floral development and adaptive evolution.</title>
        <authorList>
            <person name="Zhang G.Q."/>
            <person name="Xu Q."/>
            <person name="Bian C."/>
            <person name="Tsai W.C."/>
            <person name="Yeh C.M."/>
            <person name="Liu K.W."/>
            <person name="Yoshida K."/>
            <person name="Zhang L.S."/>
            <person name="Chang S.B."/>
            <person name="Chen F."/>
            <person name="Shi Y."/>
            <person name="Su Y.Y."/>
            <person name="Zhang Y.Q."/>
            <person name="Chen L.J."/>
            <person name="Yin Y."/>
            <person name="Lin M."/>
            <person name="Huang H."/>
            <person name="Deng H."/>
            <person name="Wang Z.W."/>
            <person name="Zhu S.L."/>
            <person name="Zhao X."/>
            <person name="Deng C."/>
            <person name="Niu S.C."/>
            <person name="Huang J."/>
            <person name="Wang M."/>
            <person name="Liu G.H."/>
            <person name="Yang H.J."/>
            <person name="Xiao X.J."/>
            <person name="Hsiao Y.Y."/>
            <person name="Wu W.L."/>
            <person name="Chen Y.Y."/>
            <person name="Mitsuda N."/>
            <person name="Ohme-Takagi M."/>
            <person name="Luo Y.B."/>
            <person name="Van de Peer Y."/>
            <person name="Liu Z.J."/>
        </authorList>
    </citation>
    <scope>NUCLEOTIDE SEQUENCE [LARGE SCALE GENOMIC DNA]</scope>
    <source>
        <tissue evidence="2">The whole plant</tissue>
    </source>
</reference>
<evidence type="ECO:0000313" key="3">
    <source>
        <dbReference type="Proteomes" id="UP000233837"/>
    </source>
</evidence>